<sequence length="208" mass="23109">METAPSSLRTTAALLLSKFAVSAAILLLTLFFSTFCVSCTTARSVSPYTSPRVQFLSDIEPDSDSYSGSGSGDDEDYEYELATNTPNEDILGSIVINNQIGPKTLALGYFYAAMQFVFFAIIIIVLILYYRRYVLATALIVQRQMWSSEAVLRKTFSATVVVTPPKQVTPCNCSCRFEEMVFYYTTSVFMPWWASSSCSPPWSAWPTG</sequence>
<dbReference type="RefSeq" id="YP_010841093.1">
    <property type="nucleotide sequence ID" value="NC_044935.1"/>
</dbReference>
<keyword evidence="3" id="KW-1185">Reference proteome</keyword>
<reference evidence="2 3" key="1">
    <citation type="journal article" date="1995" name="Virology">
        <title>Comparison of the inverted terminal repetition sequences from five porcine adenovirus serotypes.</title>
        <authorList>
            <person name="Reddy P.S."/>
            <person name="Tuboly T."/>
            <person name="Dennis J.R."/>
            <person name="Derbyshire J.B."/>
            <person name="Nagy E."/>
        </authorList>
    </citation>
    <scope>NUCLEOTIDE SEQUENCE [LARGE SCALE GENOMIC DNA]</scope>
    <source>
        <strain evidence="2">6618</strain>
    </source>
</reference>
<evidence type="ECO:0000256" key="1">
    <source>
        <dbReference type="SAM" id="Phobius"/>
    </source>
</evidence>
<dbReference type="EMBL" id="AF083132">
    <property type="protein sequence ID" value="AAC99447.1"/>
    <property type="molecule type" value="Genomic_DNA"/>
</dbReference>
<evidence type="ECO:0000313" key="3">
    <source>
        <dbReference type="Proteomes" id="UP000130591"/>
    </source>
</evidence>
<keyword evidence="1" id="KW-1133">Transmembrane helix</keyword>
<feature type="transmembrane region" description="Helical" evidence="1">
    <location>
        <begin position="12"/>
        <end position="35"/>
    </location>
</feature>
<organismHost>
    <name type="scientific">Sus scrofa</name>
    <name type="common">Pig</name>
    <dbReference type="NCBI Taxonomy" id="9823"/>
</organismHost>
<reference evidence="2 3" key="4">
    <citation type="journal article" date="1998" name="Virology">
        <title>Nucleotide sequence and transcription map of porcine adenovirus type 3.</title>
        <authorList>
            <person name="Reddy P.S."/>
            <person name="Idamakanti N."/>
            <person name="Song J.Y."/>
            <person name="Lee J.B."/>
            <person name="Hyun B.H."/>
            <person name="Park J.H."/>
            <person name="Cha S.H."/>
            <person name="Bae Y.T."/>
            <person name="Tikoo S.K."/>
            <person name="Babiuk L.A."/>
        </authorList>
    </citation>
    <scope>NUCLEOTIDE SEQUENCE [LARGE SCALE GENOMIC DNA]</scope>
    <source>
        <strain evidence="2">6618</strain>
    </source>
</reference>
<proteinExistence type="predicted"/>
<dbReference type="Proteomes" id="UP000130591">
    <property type="component" value="Genome"/>
</dbReference>
<keyword evidence="1" id="KW-0812">Transmembrane</keyword>
<protein>
    <submittedName>
        <fullName evidence="2">23 kDa protein</fullName>
    </submittedName>
</protein>
<reference evidence="2 3" key="3">
    <citation type="journal article" date="1997" name="Virus Genes">
        <title>Characterization of the early region 4 of porcine adenovirus type 3.</title>
        <authorList>
            <person name="Reddy P.S."/>
            <person name="Idamakanti N."/>
            <person name="Derbyshire J.B."/>
            <person name="Nagy E."/>
        </authorList>
    </citation>
    <scope>NUCLEOTIDE SEQUENCE [LARGE SCALE GENOMIC DNA]</scope>
    <source>
        <strain evidence="2">6618</strain>
    </source>
</reference>
<reference evidence="3" key="5">
    <citation type="journal article" date="1998" name="Virus Res.">
        <title>Sequence and transcription map analysis of early region-1 of porcine adenovirus type 3.</title>
        <authorList>
            <person name="Reddy P.S."/>
        </authorList>
    </citation>
    <scope>NUCLEOTIDE SEQUENCE [LARGE SCALE GENOMIC DNA]</scope>
</reference>
<name>A0A9W3HR28_ADEP3</name>
<feature type="transmembrane region" description="Helical" evidence="1">
    <location>
        <begin position="109"/>
        <end position="130"/>
    </location>
</feature>
<reference evidence="2 3" key="2">
    <citation type="journal article" date="1995" name="Virus Res.">
        <title>Sequence analysis of putative pVIII, E3 and fibre regions of porcine adenovirus type 3.</title>
        <authorList>
            <person name="Reddy P.S."/>
            <person name="Nagy E."/>
            <person name="Derbyshire J.B."/>
        </authorList>
    </citation>
    <scope>NUCLEOTIDE SEQUENCE [LARGE SCALE GENOMIC DNA]</scope>
    <source>
        <strain evidence="2">6618</strain>
    </source>
</reference>
<evidence type="ECO:0000313" key="2">
    <source>
        <dbReference type="EMBL" id="AAC99447.1"/>
    </source>
</evidence>
<dbReference type="GeneID" id="80510831"/>
<keyword evidence="1" id="KW-0472">Membrane</keyword>
<accession>A0A9W3HR28</accession>
<organism evidence="2 3">
    <name type="scientific">Porcine adenovirus A serotype 3</name>
    <name type="common">PAdV-3</name>
    <name type="synonym">Porcine adenovirus 3</name>
    <dbReference type="NCBI Taxonomy" id="35265"/>
    <lineage>
        <taxon>Viruses</taxon>
        <taxon>Varidnaviria</taxon>
        <taxon>Bamfordvirae</taxon>
        <taxon>Preplasmiviricota</taxon>
        <taxon>Polisuviricotina</taxon>
        <taxon>Pharingeaviricetes</taxon>
        <taxon>Rowavirales</taxon>
        <taxon>Adenoviridae</taxon>
        <taxon>Mastadenovirus</taxon>
        <taxon>Mastadenovirus porcustertium</taxon>
    </lineage>
</organism>
<dbReference type="KEGG" id="vg:80510831"/>